<comment type="similarity">
    <text evidence="2 10">Belongs to the RNA methyltransferase RsmE family.</text>
</comment>
<dbReference type="EMBL" id="CP036349">
    <property type="protein sequence ID" value="QDV71967.1"/>
    <property type="molecule type" value="Genomic_DNA"/>
</dbReference>
<dbReference type="GO" id="GO:0005737">
    <property type="term" value="C:cytoplasm"/>
    <property type="evidence" value="ECO:0007669"/>
    <property type="project" value="UniProtKB-SubCell"/>
</dbReference>
<accession>A0A518K2F4</accession>
<comment type="catalytic activity">
    <reaction evidence="9 10">
        <text>uridine(1498) in 16S rRNA + S-adenosyl-L-methionine = N(3)-methyluridine(1498) in 16S rRNA + S-adenosyl-L-homocysteine + H(+)</text>
        <dbReference type="Rhea" id="RHEA:42920"/>
        <dbReference type="Rhea" id="RHEA-COMP:10283"/>
        <dbReference type="Rhea" id="RHEA-COMP:10284"/>
        <dbReference type="ChEBI" id="CHEBI:15378"/>
        <dbReference type="ChEBI" id="CHEBI:57856"/>
        <dbReference type="ChEBI" id="CHEBI:59789"/>
        <dbReference type="ChEBI" id="CHEBI:65315"/>
        <dbReference type="ChEBI" id="CHEBI:74502"/>
        <dbReference type="EC" id="2.1.1.193"/>
    </reaction>
</comment>
<evidence type="ECO:0000256" key="2">
    <source>
        <dbReference type="ARBA" id="ARBA00005528"/>
    </source>
</evidence>
<evidence type="ECO:0000256" key="7">
    <source>
        <dbReference type="ARBA" id="ARBA00022691"/>
    </source>
</evidence>
<comment type="function">
    <text evidence="8 10">Specifically methylates the N3 position of the uracil ring of uridine 1498 (m3U1498) in 16S rRNA. Acts on the fully assembled 30S ribosomal subunit.</text>
</comment>
<dbReference type="InterPro" id="IPR046886">
    <property type="entry name" value="RsmE_MTase_dom"/>
</dbReference>
<dbReference type="Pfam" id="PF04452">
    <property type="entry name" value="Methyltrans_RNA"/>
    <property type="match status" value="1"/>
</dbReference>
<keyword evidence="5 10" id="KW-0489">Methyltransferase</keyword>
<dbReference type="Pfam" id="PF20260">
    <property type="entry name" value="PUA_4"/>
    <property type="match status" value="1"/>
</dbReference>
<dbReference type="PIRSF" id="PIRSF015601">
    <property type="entry name" value="MTase_slr0722"/>
    <property type="match status" value="1"/>
</dbReference>
<dbReference type="SUPFAM" id="SSF88697">
    <property type="entry name" value="PUA domain-like"/>
    <property type="match status" value="1"/>
</dbReference>
<feature type="domain" description="Ribosomal RNA small subunit methyltransferase E PUA-like" evidence="12">
    <location>
        <begin position="23"/>
        <end position="69"/>
    </location>
</feature>
<evidence type="ECO:0000256" key="8">
    <source>
        <dbReference type="ARBA" id="ARBA00025699"/>
    </source>
</evidence>
<evidence type="ECO:0000256" key="4">
    <source>
        <dbReference type="ARBA" id="ARBA00022552"/>
    </source>
</evidence>
<organism evidence="13 14">
    <name type="scientific">Botrimarina mediterranea</name>
    <dbReference type="NCBI Taxonomy" id="2528022"/>
    <lineage>
        <taxon>Bacteria</taxon>
        <taxon>Pseudomonadati</taxon>
        <taxon>Planctomycetota</taxon>
        <taxon>Planctomycetia</taxon>
        <taxon>Pirellulales</taxon>
        <taxon>Lacipirellulaceae</taxon>
        <taxon>Botrimarina</taxon>
    </lineage>
</organism>
<dbReference type="GO" id="GO:0070475">
    <property type="term" value="P:rRNA base methylation"/>
    <property type="evidence" value="ECO:0007669"/>
    <property type="project" value="TreeGrafter"/>
</dbReference>
<dbReference type="GO" id="GO:0070042">
    <property type="term" value="F:rRNA (uridine-N3-)-methyltransferase activity"/>
    <property type="evidence" value="ECO:0007669"/>
    <property type="project" value="TreeGrafter"/>
</dbReference>
<feature type="domain" description="Ribosomal RNA small subunit methyltransferase E methyltransferase" evidence="11">
    <location>
        <begin position="78"/>
        <end position="233"/>
    </location>
</feature>
<evidence type="ECO:0000256" key="3">
    <source>
        <dbReference type="ARBA" id="ARBA00022490"/>
    </source>
</evidence>
<evidence type="ECO:0000313" key="13">
    <source>
        <dbReference type="EMBL" id="QDV71967.1"/>
    </source>
</evidence>
<keyword evidence="7 10" id="KW-0949">S-adenosyl-L-methionine</keyword>
<dbReference type="InterPro" id="IPR046887">
    <property type="entry name" value="RsmE_PUA-like"/>
</dbReference>
<name>A0A518K2F4_9BACT</name>
<protein>
    <recommendedName>
        <fullName evidence="10">Ribosomal RNA small subunit methyltransferase E</fullName>
        <ecNumber evidence="10">2.1.1.193</ecNumber>
    </recommendedName>
</protein>
<keyword evidence="6 10" id="KW-0808">Transferase</keyword>
<reference evidence="13 14" key="1">
    <citation type="submission" date="2019-02" db="EMBL/GenBank/DDBJ databases">
        <title>Deep-cultivation of Planctomycetes and their phenomic and genomic characterization uncovers novel biology.</title>
        <authorList>
            <person name="Wiegand S."/>
            <person name="Jogler M."/>
            <person name="Boedeker C."/>
            <person name="Pinto D."/>
            <person name="Vollmers J."/>
            <person name="Rivas-Marin E."/>
            <person name="Kohn T."/>
            <person name="Peeters S.H."/>
            <person name="Heuer A."/>
            <person name="Rast P."/>
            <person name="Oberbeckmann S."/>
            <person name="Bunk B."/>
            <person name="Jeske O."/>
            <person name="Meyerdierks A."/>
            <person name="Storesund J.E."/>
            <person name="Kallscheuer N."/>
            <person name="Luecker S."/>
            <person name="Lage O.M."/>
            <person name="Pohl T."/>
            <person name="Merkel B.J."/>
            <person name="Hornburger P."/>
            <person name="Mueller R.-W."/>
            <person name="Bruemmer F."/>
            <person name="Labrenz M."/>
            <person name="Spormann A.M."/>
            <person name="Op den Camp H."/>
            <person name="Overmann J."/>
            <person name="Amann R."/>
            <person name="Jetten M.S.M."/>
            <person name="Mascher T."/>
            <person name="Medema M.H."/>
            <person name="Devos D.P."/>
            <person name="Kaster A.-K."/>
            <person name="Ovreas L."/>
            <person name="Rohde M."/>
            <person name="Galperin M.Y."/>
            <person name="Jogler C."/>
        </authorList>
    </citation>
    <scope>NUCLEOTIDE SEQUENCE [LARGE SCALE GENOMIC DNA]</scope>
    <source>
        <strain evidence="13 14">Spa11</strain>
    </source>
</reference>
<dbReference type="EC" id="2.1.1.193" evidence="10"/>
<dbReference type="InterPro" id="IPR015947">
    <property type="entry name" value="PUA-like_sf"/>
</dbReference>
<dbReference type="InterPro" id="IPR006700">
    <property type="entry name" value="RsmE"/>
</dbReference>
<gene>
    <name evidence="13" type="primary">rsmE</name>
    <name evidence="13" type="ORF">Spa11_01360</name>
</gene>
<evidence type="ECO:0000256" key="6">
    <source>
        <dbReference type="ARBA" id="ARBA00022679"/>
    </source>
</evidence>
<dbReference type="Gene3D" id="3.40.1280.10">
    <property type="match status" value="1"/>
</dbReference>
<evidence type="ECO:0000259" key="12">
    <source>
        <dbReference type="Pfam" id="PF20260"/>
    </source>
</evidence>
<dbReference type="CDD" id="cd18084">
    <property type="entry name" value="RsmE-like"/>
    <property type="match status" value="1"/>
</dbReference>
<evidence type="ECO:0000256" key="1">
    <source>
        <dbReference type="ARBA" id="ARBA00004496"/>
    </source>
</evidence>
<evidence type="ECO:0000256" key="10">
    <source>
        <dbReference type="PIRNR" id="PIRNR015601"/>
    </source>
</evidence>
<dbReference type="RefSeq" id="WP_145105415.1">
    <property type="nucleotide sequence ID" value="NZ_CP036349.1"/>
</dbReference>
<evidence type="ECO:0000256" key="5">
    <source>
        <dbReference type="ARBA" id="ARBA00022603"/>
    </source>
</evidence>
<dbReference type="InterPro" id="IPR029028">
    <property type="entry name" value="Alpha/beta_knot_MTases"/>
</dbReference>
<dbReference type="AlphaFoldDB" id="A0A518K2F4"/>
<keyword evidence="4 10" id="KW-0698">rRNA processing</keyword>
<sequence>MSHRFYCDDPILFDPAGGSAARLCDSEAHHLLHVMRGGVGDHVTLFDGSGYEYEAEVLETTRRDVTLAVLSRTEVNREPPVVVTLGVALPKGDRQKVLVDMLTQLGVARLVPLATEHSVAAPKGSGLDKLRRGVVEASKQCGRNRLMAIDEPMAFREFLATTHANRRLIAHPTGGSQATASGAKSVAIAIGPEGGFSDVEVTEAEAAGWESVSFGRSILRIETAAIAAASLFQREGR</sequence>
<comment type="subcellular location">
    <subcellularLocation>
        <location evidence="1 10">Cytoplasm</location>
    </subcellularLocation>
</comment>
<evidence type="ECO:0000313" key="14">
    <source>
        <dbReference type="Proteomes" id="UP000316426"/>
    </source>
</evidence>
<dbReference type="NCBIfam" id="TIGR00046">
    <property type="entry name" value="RsmE family RNA methyltransferase"/>
    <property type="match status" value="1"/>
</dbReference>
<keyword evidence="14" id="KW-1185">Reference proteome</keyword>
<dbReference type="SUPFAM" id="SSF75217">
    <property type="entry name" value="alpha/beta knot"/>
    <property type="match status" value="1"/>
</dbReference>
<keyword evidence="3 10" id="KW-0963">Cytoplasm</keyword>
<dbReference type="PANTHER" id="PTHR30027">
    <property type="entry name" value="RIBOSOMAL RNA SMALL SUBUNIT METHYLTRANSFERASE E"/>
    <property type="match status" value="1"/>
</dbReference>
<dbReference type="PANTHER" id="PTHR30027:SF3">
    <property type="entry name" value="16S RRNA (URACIL(1498)-N(3))-METHYLTRANSFERASE"/>
    <property type="match status" value="1"/>
</dbReference>
<dbReference type="Proteomes" id="UP000316426">
    <property type="component" value="Chromosome"/>
</dbReference>
<proteinExistence type="inferred from homology"/>
<dbReference type="InterPro" id="IPR029026">
    <property type="entry name" value="tRNA_m1G_MTases_N"/>
</dbReference>
<dbReference type="KEGG" id="bmei:Spa11_01360"/>
<evidence type="ECO:0000256" key="9">
    <source>
        <dbReference type="ARBA" id="ARBA00047944"/>
    </source>
</evidence>
<evidence type="ECO:0000259" key="11">
    <source>
        <dbReference type="Pfam" id="PF04452"/>
    </source>
</evidence>